<name>A0A4R6JVC0_9ACTN</name>
<dbReference type="EMBL" id="SNWR01000001">
    <property type="protein sequence ID" value="TDO39096.1"/>
    <property type="molecule type" value="Genomic_DNA"/>
</dbReference>
<sequence>MRYEHVDTTVLDAGALLALALAGRAVVPPVDEAPAEAPVGAWSSADGAVRLEIKTDGTYAGKVLGRKRPARGTYRLDGGTLNLCDDSGLHTPVRVGRGVLEMAGHRLGRAA</sequence>
<proteinExistence type="predicted"/>
<evidence type="ECO:0000313" key="1">
    <source>
        <dbReference type="EMBL" id="TDO39096.1"/>
    </source>
</evidence>
<dbReference type="InterPro" id="IPR038646">
    <property type="entry name" value="Atu4866-like_sf"/>
</dbReference>
<gene>
    <name evidence="1" type="ORF">C8E87_2771</name>
</gene>
<protein>
    <submittedName>
        <fullName evidence="1">Putative ligand-binding protein with streptavidin-like fold</fullName>
    </submittedName>
</protein>
<reference evidence="1 2" key="1">
    <citation type="submission" date="2019-03" db="EMBL/GenBank/DDBJ databases">
        <title>Sequencing the genomes of 1000 actinobacteria strains.</title>
        <authorList>
            <person name="Klenk H.-P."/>
        </authorList>
    </citation>
    <scope>NUCLEOTIDE SEQUENCE [LARGE SCALE GENOMIC DNA]</scope>
    <source>
        <strain evidence="1 2">DSM 43805</strain>
    </source>
</reference>
<evidence type="ECO:0000313" key="2">
    <source>
        <dbReference type="Proteomes" id="UP000294901"/>
    </source>
</evidence>
<dbReference type="Pfam" id="PF11512">
    <property type="entry name" value="Atu4866"/>
    <property type="match status" value="1"/>
</dbReference>
<dbReference type="OrthoDB" id="3295826at2"/>
<comment type="caution">
    <text evidence="1">The sequence shown here is derived from an EMBL/GenBank/DDBJ whole genome shotgun (WGS) entry which is preliminary data.</text>
</comment>
<dbReference type="RefSeq" id="WP_133873472.1">
    <property type="nucleotide sequence ID" value="NZ_BOMD01000069.1"/>
</dbReference>
<organism evidence="1 2">
    <name type="scientific">Paractinoplanes brasiliensis</name>
    <dbReference type="NCBI Taxonomy" id="52695"/>
    <lineage>
        <taxon>Bacteria</taxon>
        <taxon>Bacillati</taxon>
        <taxon>Actinomycetota</taxon>
        <taxon>Actinomycetes</taxon>
        <taxon>Micromonosporales</taxon>
        <taxon>Micromonosporaceae</taxon>
        <taxon>Paractinoplanes</taxon>
    </lineage>
</organism>
<accession>A0A4R6JVC0</accession>
<keyword evidence="2" id="KW-1185">Reference proteome</keyword>
<dbReference type="InterPro" id="IPR020955">
    <property type="entry name" value="Uncharacterised_Atu4866"/>
</dbReference>
<dbReference type="AlphaFoldDB" id="A0A4R6JVC0"/>
<dbReference type="Proteomes" id="UP000294901">
    <property type="component" value="Unassembled WGS sequence"/>
</dbReference>
<dbReference type="Gene3D" id="2.40.128.290">
    <property type="entry name" value="Uncharacterised protein Atu4866, PF11512"/>
    <property type="match status" value="1"/>
</dbReference>